<keyword evidence="3 8" id="KW-0547">Nucleotide-binding</keyword>
<keyword evidence="5 8" id="KW-0067">ATP-binding</keyword>
<feature type="domain" description="PIPK" evidence="10">
    <location>
        <begin position="1143"/>
        <end position="1462"/>
    </location>
</feature>
<evidence type="ECO:0000256" key="3">
    <source>
        <dbReference type="ARBA" id="ARBA00022741"/>
    </source>
</evidence>
<evidence type="ECO:0000256" key="1">
    <source>
        <dbReference type="ARBA" id="ARBA00012009"/>
    </source>
</evidence>
<keyword evidence="4 8" id="KW-0418">Kinase</keyword>
<dbReference type="Gene3D" id="3.30.810.10">
    <property type="entry name" value="2-Layer Sandwich"/>
    <property type="match status" value="1"/>
</dbReference>
<gene>
    <name evidence="11" type="ORF">SSX86_027682</name>
</gene>
<dbReference type="InterPro" id="IPR027483">
    <property type="entry name" value="PInositol-4-P-4/5-kinase_C_sf"/>
</dbReference>
<dbReference type="GO" id="GO:0010008">
    <property type="term" value="C:endosome membrane"/>
    <property type="evidence" value="ECO:0007669"/>
    <property type="project" value="TreeGrafter"/>
</dbReference>
<dbReference type="Gene3D" id="3.30.800.10">
    <property type="entry name" value="Phosphatidylinositol Phosphate Kinase II Beta"/>
    <property type="match status" value="1"/>
</dbReference>
<evidence type="ECO:0000256" key="8">
    <source>
        <dbReference type="PROSITE-ProRule" id="PRU00781"/>
    </source>
</evidence>
<dbReference type="GO" id="GO:0000285">
    <property type="term" value="F:1-phosphatidylinositol-3-phosphate 5-kinase activity"/>
    <property type="evidence" value="ECO:0007669"/>
    <property type="project" value="UniProtKB-EC"/>
</dbReference>
<dbReference type="InterPro" id="IPR027484">
    <property type="entry name" value="PInositol-4-P-5-kinase_N"/>
</dbReference>
<evidence type="ECO:0000313" key="11">
    <source>
        <dbReference type="EMBL" id="KAK9051056.1"/>
    </source>
</evidence>
<sequence>MSGQVNMADFGKTICCECGLRISESLLGYHCQKCSRLFCESCVQVHGMFVVAESKSGTKAELDIPSCKFCVNFEIRRKLGGKFNHKIHPCDSPRQSPKLPSPHYSGERFDGSSLEAVSICRSMGRSDEDEEEYSSKNFISPYSLDTSDVDSGSVNTSHEFCNFTSVGSSPSDSPCRTRFTSTRRSYSVQPDNKGAPRSIADAPFDHKPLVAVLKSHQNVTHEPDHSTINDDLPIFRDRYEPLDLENNGLIWFPLPSHDEEAGFFLYADDDDEMGPAGDVFTSSDTLTSVLSESGKHFEHKKPLENVVQGHFRALVSQLLQSEYVAADDWLDIITSLSWQAANFVKPDTSRGGSMDPGDYVKIKCIASGSPDESMFVKGVACTKNIKHKRMTSQYKNPRLLILGGALEYQRAQSHLASIETLLQQEIDHLKMIVSRIEARRPNVLLVEKSVSSYAQEYLLAKEISLVSNIKRPLLERIARCSGASITPSVDKITTTRLGQCELFRLEKFTEDHEASSQFTKKPSKTLMFFDGCPRRLGCTVLLKGSCQEVLRKVKHVVQYAVFAAYHLSLETSFLADEGATLPKLMIKTSEVTTFPIPDEHDAAVGDHMMMNKNVISSTAVMEEIISCASNEKIEASDNNQSILVSFSNRCVLNGNICERSRLLRIKFYGCFDKPLGRYLQDDLFDQTSSCRSCNKPAEAHVICYTHPQGSLTINVKRLPSLNLPGEKDGKIWMWHRCLRCSPVNGFPPATPRVVMSDAAWGLSFGKFLELSFSNHATANRIAGCGHSLQRDCLRFYGLGNMVVFFRYSPIDILSVRLPPSVLLFSGHVQQGWLKNEVLELLSKTKAFYNEISDVLCETEQKCTSGGDEHGISDTSELNKQIEELKRDLIQERDVYIGLLQPCGEEGVTEIDVLELNRLRHSLTISLHVWDRRLKSLNSFFKKDSNVEFKHKRSYSTIEDIVDYSHAAGDPKFYQIDQSDLTGGSQIDSKAISSDQFDEGHALFLSDKIDSAWTGLLTQPVNRHFRRLTSTPARVYSFDSAMILQERMKDEESTNDANMVVVKLKDSICNLHSGDQKLEFLWSLKPLFSRISFLPDGARLICGQNVVVAVYENEPTSIISYALASKEYGDWFTVKPYLNRNHSVAAKLSAWQSFGSNDFDYTSYGNYGAEDPSSSIGLLYSEPKSSHHLTIHFEDESGPSGKVKFSVTCYFAKQFDGLRKKCCPSEIDYIRSLSRCKKWVAQGGKSGADFAKSLDERFLIKGVTKTELESFEEFAPQYFKYLTDSLNTGSPTCLAKIVGIYQVNLKHLRGGKESKTIVMVMENLFFKKNISRVYDLKGSARARYNSNITGTMLDMNLLEALRTNPLFLGSKAKRNLERAVWNDTSFLASIDVMDYSLLVGVDEESKELVVGIIDFMRQYTWDKQLETWVKASGILGGPKNASPTIISPKQYKRRFRKAMTSYFLTVPDQWSL</sequence>
<dbReference type="FunFam" id="3.50.7.10:FF:000007">
    <property type="entry name" value="1-phosphatidylinositol 3-phosphate 5-kinase isoform X1"/>
    <property type="match status" value="1"/>
</dbReference>
<dbReference type="InterPro" id="IPR027409">
    <property type="entry name" value="GroEL-like_apical_dom_sf"/>
</dbReference>
<evidence type="ECO:0000256" key="4">
    <source>
        <dbReference type="ARBA" id="ARBA00022777"/>
    </source>
</evidence>
<comment type="subunit">
    <text evidence="6">Component of the PI(3,5)P2 regulatory complex at least composed of ATG18, SAC/FIG4, FAB1 and VAC14.</text>
</comment>
<dbReference type="PROSITE" id="PS51455">
    <property type="entry name" value="PIPK"/>
    <property type="match status" value="1"/>
</dbReference>
<dbReference type="Pfam" id="PF00118">
    <property type="entry name" value="Cpn60_TCP1"/>
    <property type="match status" value="1"/>
</dbReference>
<organism evidence="11 12">
    <name type="scientific">Deinandra increscens subsp. villosa</name>
    <dbReference type="NCBI Taxonomy" id="3103831"/>
    <lineage>
        <taxon>Eukaryota</taxon>
        <taxon>Viridiplantae</taxon>
        <taxon>Streptophyta</taxon>
        <taxon>Embryophyta</taxon>
        <taxon>Tracheophyta</taxon>
        <taxon>Spermatophyta</taxon>
        <taxon>Magnoliopsida</taxon>
        <taxon>eudicotyledons</taxon>
        <taxon>Gunneridae</taxon>
        <taxon>Pentapetalae</taxon>
        <taxon>asterids</taxon>
        <taxon>campanulids</taxon>
        <taxon>Asterales</taxon>
        <taxon>Asteraceae</taxon>
        <taxon>Asteroideae</taxon>
        <taxon>Heliantheae alliance</taxon>
        <taxon>Madieae</taxon>
        <taxon>Madiinae</taxon>
        <taxon>Deinandra</taxon>
    </lineage>
</organism>
<proteinExistence type="predicted"/>
<reference evidence="11 12" key="1">
    <citation type="submission" date="2024-04" db="EMBL/GenBank/DDBJ databases">
        <title>The reference genome of an endangered Asteraceae, Deinandra increscens subsp. villosa, native to the Central Coast of California.</title>
        <authorList>
            <person name="Guilliams M."/>
            <person name="Hasenstab-Lehman K."/>
            <person name="Meyer R."/>
            <person name="Mcevoy S."/>
        </authorList>
    </citation>
    <scope>NUCLEOTIDE SEQUENCE [LARGE SCALE GENOMIC DNA]</scope>
    <source>
        <tissue evidence="11">Leaf</tissue>
    </source>
</reference>
<keyword evidence="12" id="KW-1185">Reference proteome</keyword>
<evidence type="ECO:0000313" key="12">
    <source>
        <dbReference type="Proteomes" id="UP001408789"/>
    </source>
</evidence>
<dbReference type="EC" id="2.7.1.150" evidence="1"/>
<dbReference type="PANTHER" id="PTHR45748:SF14">
    <property type="entry name" value="1-PHOSPHATIDYLINOSITOL-3-PHOSPHATE 5-KINASE FAB1C-RELATED"/>
    <property type="match status" value="1"/>
</dbReference>
<comment type="caution">
    <text evidence="11">The sequence shown here is derived from an EMBL/GenBank/DDBJ whole genome shotgun (WGS) entry which is preliminary data.</text>
</comment>
<dbReference type="GO" id="GO:0005524">
    <property type="term" value="F:ATP binding"/>
    <property type="evidence" value="ECO:0007669"/>
    <property type="project" value="UniProtKB-UniRule"/>
</dbReference>
<dbReference type="CDD" id="cd17300">
    <property type="entry name" value="PIPKc_PIKfyve"/>
    <property type="match status" value="1"/>
</dbReference>
<feature type="region of interest" description="Disordered" evidence="9">
    <location>
        <begin position="172"/>
        <end position="198"/>
    </location>
</feature>
<dbReference type="FunFam" id="3.30.810.10:FF:000001">
    <property type="entry name" value="1-phosphatidylinositol 3-phosphate 5-kinase FAB1"/>
    <property type="match status" value="1"/>
</dbReference>
<dbReference type="FunFam" id="3.30.800.10:FF:000007">
    <property type="entry name" value="Putative 1-phosphatidylinositol-4-phosphate 5-kinase/ zinc ion binding family"/>
    <property type="match status" value="1"/>
</dbReference>
<protein>
    <recommendedName>
        <fullName evidence="1">1-phosphatidylinositol-3-phosphate 5-kinase</fullName>
        <ecNumber evidence="1">2.7.1.150</ecNumber>
    </recommendedName>
    <alternativeName>
        <fullName evidence="7">Phosphatidylinositol 3-phosphate 5-kinase type III</fullName>
    </alternativeName>
</protein>
<evidence type="ECO:0000256" key="9">
    <source>
        <dbReference type="SAM" id="MobiDB-lite"/>
    </source>
</evidence>
<evidence type="ECO:0000256" key="6">
    <source>
        <dbReference type="ARBA" id="ARBA00023464"/>
    </source>
</evidence>
<accession>A0AAP0C6I0</accession>
<dbReference type="InterPro" id="IPR002498">
    <property type="entry name" value="PInositol-4-P-4/5-kinase_core"/>
</dbReference>
<evidence type="ECO:0000259" key="10">
    <source>
        <dbReference type="PROSITE" id="PS51455"/>
    </source>
</evidence>
<dbReference type="Gene3D" id="3.50.7.10">
    <property type="entry name" value="GroEL"/>
    <property type="match status" value="1"/>
</dbReference>
<dbReference type="SUPFAM" id="SSF54849">
    <property type="entry name" value="GroEL-intermediate domain like"/>
    <property type="match status" value="1"/>
</dbReference>
<evidence type="ECO:0000256" key="5">
    <source>
        <dbReference type="ARBA" id="ARBA00022840"/>
    </source>
</evidence>
<feature type="region of interest" description="Disordered" evidence="9">
    <location>
        <begin position="88"/>
        <end position="107"/>
    </location>
</feature>
<dbReference type="EMBL" id="JBCNJP010000027">
    <property type="protein sequence ID" value="KAK9051056.1"/>
    <property type="molecule type" value="Genomic_DNA"/>
</dbReference>
<dbReference type="SUPFAM" id="SSF52029">
    <property type="entry name" value="GroEL apical domain-like"/>
    <property type="match status" value="1"/>
</dbReference>
<evidence type="ECO:0000256" key="2">
    <source>
        <dbReference type="ARBA" id="ARBA00022679"/>
    </source>
</evidence>
<dbReference type="InterPro" id="IPR027410">
    <property type="entry name" value="TCP-1-like_intermed_sf"/>
</dbReference>
<feature type="compositionally biased region" description="Low complexity" evidence="9">
    <location>
        <begin position="176"/>
        <end position="187"/>
    </location>
</feature>
<dbReference type="InterPro" id="IPR044769">
    <property type="entry name" value="PIKfyve_PIPKc"/>
</dbReference>
<dbReference type="GO" id="GO:0046854">
    <property type="term" value="P:phosphatidylinositol phosphate biosynthetic process"/>
    <property type="evidence" value="ECO:0007669"/>
    <property type="project" value="TreeGrafter"/>
</dbReference>
<dbReference type="PANTHER" id="PTHR45748">
    <property type="entry name" value="1-PHOSPHATIDYLINOSITOL 3-PHOSPHATE 5-KINASE-RELATED"/>
    <property type="match status" value="1"/>
</dbReference>
<dbReference type="Proteomes" id="UP001408789">
    <property type="component" value="Unassembled WGS sequence"/>
</dbReference>
<dbReference type="SMART" id="SM00330">
    <property type="entry name" value="PIPKc"/>
    <property type="match status" value="1"/>
</dbReference>
<dbReference type="SUPFAM" id="SSF56104">
    <property type="entry name" value="SAICAR synthase-like"/>
    <property type="match status" value="1"/>
</dbReference>
<keyword evidence="2 8" id="KW-0808">Transferase</keyword>
<dbReference type="CDD" id="cd03334">
    <property type="entry name" value="Fab1_TCP"/>
    <property type="match status" value="1"/>
</dbReference>
<dbReference type="InterPro" id="IPR002423">
    <property type="entry name" value="Cpn60/GroEL/TCP-1"/>
</dbReference>
<dbReference type="Pfam" id="PF01504">
    <property type="entry name" value="PIP5K"/>
    <property type="match status" value="2"/>
</dbReference>
<evidence type="ECO:0000256" key="7">
    <source>
        <dbReference type="ARBA" id="ARBA00077223"/>
    </source>
</evidence>
<name>A0AAP0C6I0_9ASTR</name>